<evidence type="ECO:0000256" key="2">
    <source>
        <dbReference type="SAM" id="Coils"/>
    </source>
</evidence>
<dbReference type="AlphaFoldDB" id="A0A1X6YHF1"/>
<dbReference type="EMBL" id="FWFU01000001">
    <property type="protein sequence ID" value="SLN20995.1"/>
    <property type="molecule type" value="Genomic_DNA"/>
</dbReference>
<dbReference type="PANTHER" id="PTHR30469:SF29">
    <property type="entry name" value="BLR2860 PROTEIN"/>
    <property type="match status" value="1"/>
</dbReference>
<keyword evidence="6" id="KW-1185">Reference proteome</keyword>
<comment type="similarity">
    <text evidence="1">Belongs to the membrane fusion protein (MFP) (TC 8.A.1) family.</text>
</comment>
<evidence type="ECO:0000259" key="4">
    <source>
        <dbReference type="Pfam" id="PF25954"/>
    </source>
</evidence>
<feature type="domain" description="CusB-like beta-barrel" evidence="4">
    <location>
        <begin position="262"/>
        <end position="329"/>
    </location>
</feature>
<feature type="coiled-coil region" evidence="2">
    <location>
        <begin position="196"/>
        <end position="223"/>
    </location>
</feature>
<evidence type="ECO:0000313" key="6">
    <source>
        <dbReference type="Proteomes" id="UP000193207"/>
    </source>
</evidence>
<dbReference type="RefSeq" id="WP_085816974.1">
    <property type="nucleotide sequence ID" value="NZ_FWFU01000001.1"/>
</dbReference>
<accession>A0A1X6YHF1</accession>
<dbReference type="SUPFAM" id="SSF111369">
    <property type="entry name" value="HlyD-like secretion proteins"/>
    <property type="match status" value="2"/>
</dbReference>
<dbReference type="Pfam" id="PF25954">
    <property type="entry name" value="Beta-barrel_RND_2"/>
    <property type="match status" value="1"/>
</dbReference>
<dbReference type="Gene3D" id="2.40.420.20">
    <property type="match status" value="1"/>
</dbReference>
<feature type="compositionally biased region" description="Low complexity" evidence="3">
    <location>
        <begin position="31"/>
        <end position="50"/>
    </location>
</feature>
<organism evidence="5 6">
    <name type="scientific">Roseovarius halotolerans</name>
    <dbReference type="NCBI Taxonomy" id="505353"/>
    <lineage>
        <taxon>Bacteria</taxon>
        <taxon>Pseudomonadati</taxon>
        <taxon>Pseudomonadota</taxon>
        <taxon>Alphaproteobacteria</taxon>
        <taxon>Rhodobacterales</taxon>
        <taxon>Roseobacteraceae</taxon>
        <taxon>Roseovarius</taxon>
    </lineage>
</organism>
<dbReference type="Gene3D" id="1.10.287.470">
    <property type="entry name" value="Helix hairpin bin"/>
    <property type="match status" value="1"/>
</dbReference>
<dbReference type="Gene3D" id="2.40.30.170">
    <property type="match status" value="1"/>
</dbReference>
<reference evidence="5 6" key="1">
    <citation type="submission" date="2017-03" db="EMBL/GenBank/DDBJ databases">
        <authorList>
            <person name="Afonso C.L."/>
            <person name="Miller P.J."/>
            <person name="Scott M.A."/>
            <person name="Spackman E."/>
            <person name="Goraichik I."/>
            <person name="Dimitrov K.M."/>
            <person name="Suarez D.L."/>
            <person name="Swayne D.E."/>
        </authorList>
    </citation>
    <scope>NUCLEOTIDE SEQUENCE [LARGE SCALE GENOMIC DNA]</scope>
    <source>
        <strain evidence="5 6">CECT 8110</strain>
    </source>
</reference>
<feature type="region of interest" description="Disordered" evidence="3">
    <location>
        <begin position="28"/>
        <end position="50"/>
    </location>
</feature>
<dbReference type="GO" id="GO:1990281">
    <property type="term" value="C:efflux pump complex"/>
    <property type="evidence" value="ECO:0007669"/>
    <property type="project" value="TreeGrafter"/>
</dbReference>
<feature type="coiled-coil region" evidence="2">
    <location>
        <begin position="130"/>
        <end position="164"/>
    </location>
</feature>
<sequence length="410" mass="43309">MRLFPILAAILVTGLIYVFVFERDRLTGSPSESEQPQAAQDSAAATDESADDAPVVGVVAVKSTARGIDSAVILRGQTEAYRQVDLRAETSGQVISEPLRKGNFVDEGQVLCKLDPGTREAALTEAKSRLNAARASVPEARARVEEARSRLEEARINENAAARLSEDGFASQTRLASTRATLRSAEAAVETARSGLEGASAQIEAAQAAVAAAQKEIERLTISAPFGGLLESDSAELGSLLQPGALCATVIQLDPAILVGFVPETEVDRINLGAPAEAELASGGTVRGKVTFLSRQADQTTRTFRVEIRVDNPDLALRDGQTAEIVISADGTPAHLLPQSALTLNDEGALGVRLVTDESEAVFTPVKLMRDTANGVWVTGLPDQANVIVIGQEYVNDGVKVNPSYEELGQ</sequence>
<dbReference type="InterPro" id="IPR058792">
    <property type="entry name" value="Beta-barrel_RND_2"/>
</dbReference>
<name>A0A1X6YHF1_9RHOB</name>
<protein>
    <submittedName>
        <fullName evidence="5">Multidrug resistance protein MdtA</fullName>
    </submittedName>
</protein>
<dbReference type="Proteomes" id="UP000193207">
    <property type="component" value="Unassembled WGS sequence"/>
</dbReference>
<dbReference type="InterPro" id="IPR006143">
    <property type="entry name" value="RND_pump_MFP"/>
</dbReference>
<keyword evidence="2" id="KW-0175">Coiled coil</keyword>
<dbReference type="Gene3D" id="2.40.50.100">
    <property type="match status" value="1"/>
</dbReference>
<evidence type="ECO:0000313" key="5">
    <source>
        <dbReference type="EMBL" id="SLN20995.1"/>
    </source>
</evidence>
<proteinExistence type="inferred from homology"/>
<dbReference type="NCBIfam" id="TIGR01730">
    <property type="entry name" value="RND_mfp"/>
    <property type="match status" value="1"/>
</dbReference>
<dbReference type="OrthoDB" id="9806939at2"/>
<gene>
    <name evidence="5" type="primary">mdtA_1</name>
    <name evidence="5" type="ORF">ROH8110_00730</name>
</gene>
<dbReference type="PANTHER" id="PTHR30469">
    <property type="entry name" value="MULTIDRUG RESISTANCE PROTEIN MDTA"/>
    <property type="match status" value="1"/>
</dbReference>
<dbReference type="GO" id="GO:0015562">
    <property type="term" value="F:efflux transmembrane transporter activity"/>
    <property type="evidence" value="ECO:0007669"/>
    <property type="project" value="TreeGrafter"/>
</dbReference>
<evidence type="ECO:0000256" key="1">
    <source>
        <dbReference type="ARBA" id="ARBA00009477"/>
    </source>
</evidence>
<evidence type="ECO:0000256" key="3">
    <source>
        <dbReference type="SAM" id="MobiDB-lite"/>
    </source>
</evidence>